<feature type="region of interest" description="Disordered" evidence="1">
    <location>
        <begin position="6"/>
        <end position="25"/>
    </location>
</feature>
<dbReference type="Proteomes" id="UP000319004">
    <property type="component" value="Chromosome"/>
</dbReference>
<reference evidence="2 3" key="1">
    <citation type="submission" date="2019-03" db="EMBL/GenBank/DDBJ databases">
        <title>Deep-cultivation of Planctomycetes and their phenomic and genomic characterization uncovers novel biology.</title>
        <authorList>
            <person name="Wiegand S."/>
            <person name="Jogler M."/>
            <person name="Boedeker C."/>
            <person name="Pinto D."/>
            <person name="Vollmers J."/>
            <person name="Rivas-Marin E."/>
            <person name="Kohn T."/>
            <person name="Peeters S.H."/>
            <person name="Heuer A."/>
            <person name="Rast P."/>
            <person name="Oberbeckmann S."/>
            <person name="Bunk B."/>
            <person name="Jeske O."/>
            <person name="Meyerdierks A."/>
            <person name="Storesund J.E."/>
            <person name="Kallscheuer N."/>
            <person name="Luecker S."/>
            <person name="Lage O.M."/>
            <person name="Pohl T."/>
            <person name="Merkel B.J."/>
            <person name="Hornburger P."/>
            <person name="Mueller R.-W."/>
            <person name="Bruemmer F."/>
            <person name="Labrenz M."/>
            <person name="Spormann A.M."/>
            <person name="Op den Camp H."/>
            <person name="Overmann J."/>
            <person name="Amann R."/>
            <person name="Jetten M.S.M."/>
            <person name="Mascher T."/>
            <person name="Medema M.H."/>
            <person name="Devos D.P."/>
            <person name="Kaster A.-K."/>
            <person name="Ovreas L."/>
            <person name="Rohde M."/>
            <person name="Galperin M.Y."/>
            <person name="Jogler C."/>
        </authorList>
    </citation>
    <scope>NUCLEOTIDE SEQUENCE [LARGE SCALE GENOMIC DNA]</scope>
    <source>
        <strain evidence="2 3">Enr13</strain>
    </source>
</reference>
<keyword evidence="3" id="KW-1185">Reference proteome</keyword>
<organism evidence="2 3">
    <name type="scientific">Stieleria neptunia</name>
    <dbReference type="NCBI Taxonomy" id="2527979"/>
    <lineage>
        <taxon>Bacteria</taxon>
        <taxon>Pseudomonadati</taxon>
        <taxon>Planctomycetota</taxon>
        <taxon>Planctomycetia</taxon>
        <taxon>Pirellulales</taxon>
        <taxon>Pirellulaceae</taxon>
        <taxon>Stieleria</taxon>
    </lineage>
</organism>
<name>A0A518I2D5_9BACT</name>
<evidence type="ECO:0000313" key="2">
    <source>
        <dbReference type="EMBL" id="QDV47275.1"/>
    </source>
</evidence>
<dbReference type="KEGG" id="snep:Enr13x_71840"/>
<dbReference type="AlphaFoldDB" id="A0A518I2D5"/>
<evidence type="ECO:0000313" key="3">
    <source>
        <dbReference type="Proteomes" id="UP000319004"/>
    </source>
</evidence>
<proteinExistence type="predicted"/>
<accession>A0A518I2D5</accession>
<gene>
    <name evidence="2" type="ORF">Enr13x_71840</name>
</gene>
<sequence length="126" mass="13746">MCASIIVSGGPTTGSSAVAKQTDKRRGSNTITDRYKIDIGFFFAITLEITRDGRKTCKQTKIRDSRPYGHPPFSVRWEVFGETISKAVGYQYDSIQSSPIGAIRSTVHPASRIVNIMLSAAGAFVE</sequence>
<protein>
    <submittedName>
        <fullName evidence="2">Uncharacterized protein</fullName>
    </submittedName>
</protein>
<evidence type="ECO:0000256" key="1">
    <source>
        <dbReference type="SAM" id="MobiDB-lite"/>
    </source>
</evidence>
<dbReference type="EMBL" id="CP037423">
    <property type="protein sequence ID" value="QDV47275.1"/>
    <property type="molecule type" value="Genomic_DNA"/>
</dbReference>